<evidence type="ECO:0000313" key="3">
    <source>
        <dbReference type="Proteomes" id="UP000527324"/>
    </source>
</evidence>
<dbReference type="EMBL" id="JACHOQ010000003">
    <property type="protein sequence ID" value="MBB5739867.1"/>
    <property type="molecule type" value="Genomic_DNA"/>
</dbReference>
<evidence type="ECO:0000256" key="1">
    <source>
        <dbReference type="SAM" id="MobiDB-lite"/>
    </source>
</evidence>
<accession>A0A7W9C6F6</accession>
<dbReference type="RefSeq" id="WP_183216224.1">
    <property type="nucleotide sequence ID" value="NZ_CAJFZW010000009.1"/>
</dbReference>
<gene>
    <name evidence="2" type="ORF">GGQ93_001581</name>
</gene>
<organism evidence="2 3">
    <name type="scientific">Brevundimonas aurantiaca</name>
    <dbReference type="NCBI Taxonomy" id="74316"/>
    <lineage>
        <taxon>Bacteria</taxon>
        <taxon>Pseudomonadati</taxon>
        <taxon>Pseudomonadota</taxon>
        <taxon>Alphaproteobacteria</taxon>
        <taxon>Caulobacterales</taxon>
        <taxon>Caulobacteraceae</taxon>
        <taxon>Brevundimonas</taxon>
    </lineage>
</organism>
<comment type="caution">
    <text evidence="2">The sequence shown here is derived from an EMBL/GenBank/DDBJ whole genome shotgun (WGS) entry which is preliminary data.</text>
</comment>
<dbReference type="Proteomes" id="UP000527324">
    <property type="component" value="Unassembled WGS sequence"/>
</dbReference>
<proteinExistence type="predicted"/>
<keyword evidence="3" id="KW-1185">Reference proteome</keyword>
<reference evidence="2 3" key="1">
    <citation type="submission" date="2020-08" db="EMBL/GenBank/DDBJ databases">
        <title>Genomic Encyclopedia of Type Strains, Phase IV (KMG-IV): sequencing the most valuable type-strain genomes for metagenomic binning, comparative biology and taxonomic classification.</title>
        <authorList>
            <person name="Goeker M."/>
        </authorList>
    </citation>
    <scope>NUCLEOTIDE SEQUENCE [LARGE SCALE GENOMIC DNA]</scope>
    <source>
        <strain evidence="2 3">DSM 4731</strain>
    </source>
</reference>
<evidence type="ECO:0000313" key="2">
    <source>
        <dbReference type="EMBL" id="MBB5739867.1"/>
    </source>
</evidence>
<feature type="region of interest" description="Disordered" evidence="1">
    <location>
        <begin position="1"/>
        <end position="55"/>
    </location>
</feature>
<sequence>MQPADTPAPEAPRPEDIDAVGDEADRLEERAEDDGVLPKPAEDDAGVGPQTGVVP</sequence>
<protein>
    <submittedName>
        <fullName evidence="2">Uncharacterized protein</fullName>
    </submittedName>
</protein>
<dbReference type="AlphaFoldDB" id="A0A7W9C6F6"/>
<name>A0A7W9C6F6_9CAUL</name>